<dbReference type="Pfam" id="PF03407">
    <property type="entry name" value="Nucleotid_trans"/>
    <property type="match status" value="1"/>
</dbReference>
<sequence length="156" mass="18330">MRQPSLPENLENRRYIVYQLVLMLRAHIAAVLSSRGISFWSMQQDSLWTENFVSMEVEKHYPHSQLIFDTVGNDQVRQYSFKESFVLILYSRNLSKTGHHNATLCNPNLISDLSSKIKEFEARQDLIRALIRLPWPFKVKCIPKLSNIIFAYQAYH</sequence>
<protein>
    <submittedName>
        <fullName evidence="4">Nucleotid_trans domain-containing protein</fullName>
    </submittedName>
</protein>
<evidence type="ECO:0000313" key="4">
    <source>
        <dbReference type="WBParaSite" id="HPLM_0001856701-mRNA-1"/>
    </source>
</evidence>
<feature type="domain" description="Nucleotide-diphospho-sugar transferase" evidence="1">
    <location>
        <begin position="13"/>
        <end position="111"/>
    </location>
</feature>
<dbReference type="AlphaFoldDB" id="A0A0N4X2I0"/>
<evidence type="ECO:0000313" key="2">
    <source>
        <dbReference type="EMBL" id="VDO71812.1"/>
    </source>
</evidence>
<reference evidence="2 3" key="2">
    <citation type="submission" date="2018-11" db="EMBL/GenBank/DDBJ databases">
        <authorList>
            <consortium name="Pathogen Informatics"/>
        </authorList>
    </citation>
    <scope>NUCLEOTIDE SEQUENCE [LARGE SCALE GENOMIC DNA]</scope>
    <source>
        <strain evidence="2 3">MHpl1</strain>
    </source>
</reference>
<name>A0A0N4X2I0_HAEPC</name>
<dbReference type="OrthoDB" id="5838555at2759"/>
<dbReference type="STRING" id="6290.A0A0N4X2I0"/>
<organism evidence="4">
    <name type="scientific">Haemonchus placei</name>
    <name type="common">Barber's pole worm</name>
    <dbReference type="NCBI Taxonomy" id="6290"/>
    <lineage>
        <taxon>Eukaryota</taxon>
        <taxon>Metazoa</taxon>
        <taxon>Ecdysozoa</taxon>
        <taxon>Nematoda</taxon>
        <taxon>Chromadorea</taxon>
        <taxon>Rhabditida</taxon>
        <taxon>Rhabditina</taxon>
        <taxon>Rhabditomorpha</taxon>
        <taxon>Strongyloidea</taxon>
        <taxon>Trichostrongylidae</taxon>
        <taxon>Haemonchus</taxon>
    </lineage>
</organism>
<reference evidence="4" key="1">
    <citation type="submission" date="2017-02" db="UniProtKB">
        <authorList>
            <consortium name="WormBaseParasite"/>
        </authorList>
    </citation>
    <scope>IDENTIFICATION</scope>
</reference>
<proteinExistence type="predicted"/>
<accession>A0A0N4X2I0</accession>
<dbReference type="Proteomes" id="UP000268014">
    <property type="component" value="Unassembled WGS sequence"/>
</dbReference>
<dbReference type="WBParaSite" id="HPLM_0001856701-mRNA-1">
    <property type="protein sequence ID" value="HPLM_0001856701-mRNA-1"/>
    <property type="gene ID" value="HPLM_0001856701"/>
</dbReference>
<evidence type="ECO:0000313" key="3">
    <source>
        <dbReference type="Proteomes" id="UP000268014"/>
    </source>
</evidence>
<dbReference type="EMBL" id="UZAF01020653">
    <property type="protein sequence ID" value="VDO71812.1"/>
    <property type="molecule type" value="Genomic_DNA"/>
</dbReference>
<gene>
    <name evidence="2" type="ORF">HPLM_LOCUS18559</name>
</gene>
<dbReference type="InterPro" id="IPR005069">
    <property type="entry name" value="Nucl-diP-sugar_transferase"/>
</dbReference>
<keyword evidence="3" id="KW-1185">Reference proteome</keyword>
<evidence type="ECO:0000259" key="1">
    <source>
        <dbReference type="Pfam" id="PF03407"/>
    </source>
</evidence>